<proteinExistence type="predicted"/>
<organism evidence="2 3">
    <name type="scientific">Goodea atripinnis</name>
    <dbReference type="NCBI Taxonomy" id="208336"/>
    <lineage>
        <taxon>Eukaryota</taxon>
        <taxon>Metazoa</taxon>
        <taxon>Chordata</taxon>
        <taxon>Craniata</taxon>
        <taxon>Vertebrata</taxon>
        <taxon>Euteleostomi</taxon>
        <taxon>Actinopterygii</taxon>
        <taxon>Neopterygii</taxon>
        <taxon>Teleostei</taxon>
        <taxon>Neoteleostei</taxon>
        <taxon>Acanthomorphata</taxon>
        <taxon>Ovalentaria</taxon>
        <taxon>Atherinomorphae</taxon>
        <taxon>Cyprinodontiformes</taxon>
        <taxon>Goodeidae</taxon>
        <taxon>Goodea</taxon>
    </lineage>
</organism>
<keyword evidence="1" id="KW-0175">Coiled coil</keyword>
<dbReference type="Proteomes" id="UP001476798">
    <property type="component" value="Unassembled WGS sequence"/>
</dbReference>
<evidence type="ECO:0000313" key="3">
    <source>
        <dbReference type="Proteomes" id="UP001476798"/>
    </source>
</evidence>
<reference evidence="2 3" key="1">
    <citation type="submission" date="2021-06" db="EMBL/GenBank/DDBJ databases">
        <authorList>
            <person name="Palmer J.M."/>
        </authorList>
    </citation>
    <scope>NUCLEOTIDE SEQUENCE [LARGE SCALE GENOMIC DNA]</scope>
    <source>
        <strain evidence="2 3">GA_2019</strain>
        <tissue evidence="2">Muscle</tissue>
    </source>
</reference>
<evidence type="ECO:0000256" key="1">
    <source>
        <dbReference type="SAM" id="Coils"/>
    </source>
</evidence>
<dbReference type="EMBL" id="JAHRIO010097824">
    <property type="protein sequence ID" value="MEQ2190269.1"/>
    <property type="molecule type" value="Genomic_DNA"/>
</dbReference>
<name>A0ABV0Q3F3_9TELE</name>
<comment type="caution">
    <text evidence="2">The sequence shown here is derived from an EMBL/GenBank/DDBJ whole genome shotgun (WGS) entry which is preliminary data.</text>
</comment>
<accession>A0ABV0Q3F3</accession>
<keyword evidence="3" id="KW-1185">Reference proteome</keyword>
<gene>
    <name evidence="2" type="ORF">GOODEAATRI_034032</name>
</gene>
<sequence length="89" mass="9851">MFSQVQELQVMLLHARGGVAPVLSGTSSAEDVGKLLEKNRSLQDENSKLCRELSEATGQTALMFEKIIMTEQANEKLQSKLEQLQHHAA</sequence>
<protein>
    <submittedName>
        <fullName evidence="2">Uncharacterized protein</fullName>
    </submittedName>
</protein>
<evidence type="ECO:0000313" key="2">
    <source>
        <dbReference type="EMBL" id="MEQ2190269.1"/>
    </source>
</evidence>
<feature type="coiled-coil region" evidence="1">
    <location>
        <begin position="32"/>
        <end position="87"/>
    </location>
</feature>